<dbReference type="EMBL" id="LR903022">
    <property type="protein sequence ID" value="CAD7251379.1"/>
    <property type="molecule type" value="Genomic_DNA"/>
</dbReference>
<dbReference type="SUPFAM" id="SSF56112">
    <property type="entry name" value="Protein kinase-like (PK-like)"/>
    <property type="match status" value="1"/>
</dbReference>
<dbReference type="InterPro" id="IPR011009">
    <property type="entry name" value="Kinase-like_dom_sf"/>
</dbReference>
<reference evidence="2" key="1">
    <citation type="submission" date="2020-11" db="EMBL/GenBank/DDBJ databases">
        <authorList>
            <person name="Tran Van P."/>
        </authorList>
    </citation>
    <scope>NUCLEOTIDE SEQUENCE</scope>
</reference>
<sequence length="164" mass="19724">MLIRRIALTEQEAEWFRRGNPKSINPLLCLNEQADLLPYDERWEFPAERLRLGDLMIILEYCRHGSLERFLRKYRPYFKNGIDLGPDIKSRNGKQLHHTDAHPLPNIAFGGKRLQIMEMSIRKKEEFYEDEYHSMTFTRDDLVSWAYQISQGMEYLCSQKVWYF</sequence>
<organism evidence="2">
    <name type="scientific">Darwinula stevensoni</name>
    <dbReference type="NCBI Taxonomy" id="69355"/>
    <lineage>
        <taxon>Eukaryota</taxon>
        <taxon>Metazoa</taxon>
        <taxon>Ecdysozoa</taxon>
        <taxon>Arthropoda</taxon>
        <taxon>Crustacea</taxon>
        <taxon>Oligostraca</taxon>
        <taxon>Ostracoda</taxon>
        <taxon>Podocopa</taxon>
        <taxon>Podocopida</taxon>
        <taxon>Darwinulocopina</taxon>
        <taxon>Darwinuloidea</taxon>
        <taxon>Darwinulidae</taxon>
        <taxon>Darwinula</taxon>
    </lineage>
</organism>
<evidence type="ECO:0000313" key="3">
    <source>
        <dbReference type="Proteomes" id="UP000677054"/>
    </source>
</evidence>
<dbReference type="Proteomes" id="UP000677054">
    <property type="component" value="Unassembled WGS sequence"/>
</dbReference>
<evidence type="ECO:0000259" key="1">
    <source>
        <dbReference type="Pfam" id="PF07714"/>
    </source>
</evidence>
<dbReference type="EMBL" id="CAJPEV010003505">
    <property type="protein sequence ID" value="CAG0899903.1"/>
    <property type="molecule type" value="Genomic_DNA"/>
</dbReference>
<evidence type="ECO:0000313" key="2">
    <source>
        <dbReference type="EMBL" id="CAD7251379.1"/>
    </source>
</evidence>
<dbReference type="GO" id="GO:0004672">
    <property type="term" value="F:protein kinase activity"/>
    <property type="evidence" value="ECO:0007669"/>
    <property type="project" value="InterPro"/>
</dbReference>
<name>A0A7R9AC18_9CRUS</name>
<dbReference type="OrthoDB" id="6077854at2759"/>
<accession>A0A7R9AC18</accession>
<dbReference type="InterPro" id="IPR001245">
    <property type="entry name" value="Ser-Thr/Tyr_kinase_cat_dom"/>
</dbReference>
<proteinExistence type="predicted"/>
<dbReference type="AlphaFoldDB" id="A0A7R9AC18"/>
<feature type="domain" description="Serine-threonine/tyrosine-protein kinase catalytic" evidence="1">
    <location>
        <begin position="54"/>
        <end position="161"/>
    </location>
</feature>
<gene>
    <name evidence="2" type="ORF">DSTB1V02_LOCUS11146</name>
</gene>
<keyword evidence="3" id="KW-1185">Reference proteome</keyword>
<dbReference type="Pfam" id="PF07714">
    <property type="entry name" value="PK_Tyr_Ser-Thr"/>
    <property type="match status" value="1"/>
</dbReference>
<protein>
    <recommendedName>
        <fullName evidence="1">Serine-threonine/tyrosine-protein kinase catalytic domain-containing protein</fullName>
    </recommendedName>
</protein>